<feature type="compositionally biased region" description="Acidic residues" evidence="1">
    <location>
        <begin position="543"/>
        <end position="559"/>
    </location>
</feature>
<feature type="compositionally biased region" description="Polar residues" evidence="1">
    <location>
        <begin position="506"/>
        <end position="515"/>
    </location>
</feature>
<feature type="compositionally biased region" description="Polar residues" evidence="1">
    <location>
        <begin position="1284"/>
        <end position="1295"/>
    </location>
</feature>
<accession>A0AA39N7J4</accession>
<name>A0AA39N7J4_ARMTA</name>
<feature type="region of interest" description="Disordered" evidence="1">
    <location>
        <begin position="1326"/>
        <end position="1363"/>
    </location>
</feature>
<feature type="compositionally biased region" description="Low complexity" evidence="1">
    <location>
        <begin position="95"/>
        <end position="105"/>
    </location>
</feature>
<dbReference type="GeneID" id="85360728"/>
<feature type="compositionally biased region" description="Polar residues" evidence="1">
    <location>
        <begin position="1260"/>
        <end position="1269"/>
    </location>
</feature>
<keyword evidence="3" id="KW-1185">Reference proteome</keyword>
<dbReference type="EMBL" id="JAUEPS010000012">
    <property type="protein sequence ID" value="KAK0460478.1"/>
    <property type="molecule type" value="Genomic_DNA"/>
</dbReference>
<feature type="region of interest" description="Disordered" evidence="1">
    <location>
        <begin position="95"/>
        <end position="127"/>
    </location>
</feature>
<evidence type="ECO:0000313" key="2">
    <source>
        <dbReference type="EMBL" id="KAK0460478.1"/>
    </source>
</evidence>
<feature type="compositionally biased region" description="Low complexity" evidence="1">
    <location>
        <begin position="482"/>
        <end position="492"/>
    </location>
</feature>
<feature type="region of interest" description="Disordered" evidence="1">
    <location>
        <begin position="378"/>
        <end position="429"/>
    </location>
</feature>
<reference evidence="2" key="1">
    <citation type="submission" date="2023-06" db="EMBL/GenBank/DDBJ databases">
        <authorList>
            <consortium name="Lawrence Berkeley National Laboratory"/>
            <person name="Ahrendt S."/>
            <person name="Sahu N."/>
            <person name="Indic B."/>
            <person name="Wong-Bajracharya J."/>
            <person name="Merenyi Z."/>
            <person name="Ke H.-M."/>
            <person name="Monk M."/>
            <person name="Kocsube S."/>
            <person name="Drula E."/>
            <person name="Lipzen A."/>
            <person name="Balint B."/>
            <person name="Henrissat B."/>
            <person name="Andreopoulos B."/>
            <person name="Martin F.M."/>
            <person name="Harder C.B."/>
            <person name="Rigling D."/>
            <person name="Ford K.L."/>
            <person name="Foster G.D."/>
            <person name="Pangilinan J."/>
            <person name="Papanicolaou A."/>
            <person name="Barry K."/>
            <person name="LaButti K."/>
            <person name="Viragh M."/>
            <person name="Koriabine M."/>
            <person name="Yan M."/>
            <person name="Riley R."/>
            <person name="Champramary S."/>
            <person name="Plett K.L."/>
            <person name="Tsai I.J."/>
            <person name="Slot J."/>
            <person name="Sipos G."/>
            <person name="Plett J."/>
            <person name="Nagy L.G."/>
            <person name="Grigoriev I.V."/>
        </authorList>
    </citation>
    <scope>NUCLEOTIDE SEQUENCE</scope>
    <source>
        <strain evidence="2">CCBAS 213</strain>
    </source>
</reference>
<feature type="compositionally biased region" description="Polar residues" evidence="1">
    <location>
        <begin position="390"/>
        <end position="406"/>
    </location>
</feature>
<feature type="compositionally biased region" description="Polar residues" evidence="1">
    <location>
        <begin position="106"/>
        <end position="122"/>
    </location>
</feature>
<evidence type="ECO:0000256" key="1">
    <source>
        <dbReference type="SAM" id="MobiDB-lite"/>
    </source>
</evidence>
<feature type="compositionally biased region" description="Acidic residues" evidence="1">
    <location>
        <begin position="519"/>
        <end position="534"/>
    </location>
</feature>
<sequence length="1539" mass="172137">MISDQDFLRSIPPPKLRFLVAAMLHKRSRSALKFPCKDSELLIEKVWHLCIDWRALAHPARYKMDQVMLALADFLQKYPSYRPWGQLSISPESSLSSLATTPPQSEQELSQPLNPSPTSQPVLTPPQPVIITPPKKLFAIKKSYAIIGLVPTPQASSGPIRVCFYKPKCFGRRPPIRRPDTMDGAGPSASQHDHIPKVLSLPDMACLSRRNSLLPSLGRYNNSTSRCRRQSLDDLSAIKTPCSHDYPDILEVAGPIEPLSPVQELASLAVEPIIPMPMLMETDIPMVVTEEPFNHPDDMLATYQIDALPGSSPCSQGIMPPPSEEGPFLPQDLLAEPHTQPDSIMDFDAILQEWESKPFALDSPFLLPDFNLAGGDFIHDAPGHRPPESGQVQMVEPSSTSTSCQPSADVEAHTAQSKPAAITHDKTSPDTAPPLFIDLHQYLYKLHRQLVSTSSKAREPIQKPMVPTPSIQSVTTMPLDFTPPVLTPTTPLIDEIPLEDPDGGSDETSATQTSGLEEGFSDDQMSESSEEDSSCTETSLSDQQEETDSDESDSSESDDELQRYQSNAEPASDSVISVVVSRSTQEGIQALAMPIFPRGIKILHGQTYIRLQQVLDFVALAKWSIPAPLSDEEFVAIHLTTASLSHPHNRLIAWGWANLDDATFNLEACSHPDGSLPVWVPVQRIYETAGYQLSLCFKIFSRRWLEKQRVRRDHAKIAFIGPEMYDSGWFILPLQQTDAELRVVPPHSITKSKFHDIQSDEITHHKLNLSPDWCIENGICYLSGLWVLRGLSSVVPPSDDTHQLGVFLPGVNGRKLYLGCIDSKGCRLPQYAWKNVDVPVNETDEGPCVACFIVKGRPTALLKYDIGLTQTISSHFQKITEDLPAWVISPHLVASLNSQPLRTSCIHLCQLLDQVYNKNHIFEAWLCWIQDNKIVSYCIPVLPSHWTFLGGHFYVSMHHIISWTSHSSALKLPTPLTDHPVMMTALKVDKNRQEFVFIGMGTFDDDQILRFEPPPRFRKNSTVWLPLDDDEQHSLLYMQFQCKPLSEFENLRPREYFPWDAISQSETTQYYMSPAVRNPQINWENDNPMRAHISITIHVQKQSQTAVFRAWTAHAGLVYISTVTVLRRLLEMLAVARLGSAVRVDLQTPDLQLYIGHLYPEQNELVTPKGVHKIPSDQKPFASVPITMTEVGIGNLRCEVVCCCDKEIKGKELIGVDQSHFKLMHAEESSIWYIPKSCLSSVPLTRGQKRVNGAAPLPDTQVQPNSALEQGNDRRPGKVGERPQPSSVDQNSHMNSLEKKKGVAPAKKLPKLSKDAMCAVEPSIACSSADRSGGKPVTNPSKGQKRCQHLTADGDRPRKKVKPEDSVRAAKVAEALHDSCYKERHELQAIWDRPDKQALPLQDTLMLGKDMWDLLKHTYVGQVSGADLMPKEDHDIQIIVDDWMSFFNAGRSWLTAMKYIGQHMHGRSVDNVLVRLKVECSFPKRTKPGKRGKKPKAHSTNEVKRQLDRLFGELTVRHGLKLGDTDFPLCYSKQPEGLE</sequence>
<feature type="compositionally biased region" description="Basic and acidic residues" evidence="1">
    <location>
        <begin position="1352"/>
        <end position="1363"/>
    </location>
</feature>
<feature type="region of interest" description="Disordered" evidence="1">
    <location>
        <begin position="1250"/>
        <end position="1308"/>
    </location>
</feature>
<protein>
    <submittedName>
        <fullName evidence="2">Uncharacterized protein</fullName>
    </submittedName>
</protein>
<dbReference type="Proteomes" id="UP001175211">
    <property type="component" value="Unassembled WGS sequence"/>
</dbReference>
<feature type="compositionally biased region" description="Basic and acidic residues" evidence="1">
    <location>
        <begin position="378"/>
        <end position="387"/>
    </location>
</feature>
<feature type="region of interest" description="Disordered" evidence="1">
    <location>
        <begin position="454"/>
        <end position="569"/>
    </location>
</feature>
<feature type="compositionally biased region" description="Basic and acidic residues" evidence="1">
    <location>
        <begin position="1271"/>
        <end position="1281"/>
    </location>
</feature>
<dbReference type="RefSeq" id="XP_060332517.1">
    <property type="nucleotide sequence ID" value="XM_060477180.1"/>
</dbReference>
<feature type="compositionally biased region" description="Acidic residues" evidence="1">
    <location>
        <begin position="496"/>
        <end position="505"/>
    </location>
</feature>
<comment type="caution">
    <text evidence="2">The sequence shown here is derived from an EMBL/GenBank/DDBJ whole genome shotgun (WGS) entry which is preliminary data.</text>
</comment>
<organism evidence="2 3">
    <name type="scientific">Armillaria tabescens</name>
    <name type="common">Ringless honey mushroom</name>
    <name type="synonym">Agaricus tabescens</name>
    <dbReference type="NCBI Taxonomy" id="1929756"/>
    <lineage>
        <taxon>Eukaryota</taxon>
        <taxon>Fungi</taxon>
        <taxon>Dikarya</taxon>
        <taxon>Basidiomycota</taxon>
        <taxon>Agaricomycotina</taxon>
        <taxon>Agaricomycetes</taxon>
        <taxon>Agaricomycetidae</taxon>
        <taxon>Agaricales</taxon>
        <taxon>Marasmiineae</taxon>
        <taxon>Physalacriaceae</taxon>
        <taxon>Desarmillaria</taxon>
    </lineage>
</organism>
<gene>
    <name evidence="2" type="ORF">EV420DRAFT_1641022</name>
</gene>
<evidence type="ECO:0000313" key="3">
    <source>
        <dbReference type="Proteomes" id="UP001175211"/>
    </source>
</evidence>
<proteinExistence type="predicted"/>